<dbReference type="Pfam" id="PF13920">
    <property type="entry name" value="zf-C3HC4_3"/>
    <property type="match status" value="1"/>
</dbReference>
<feature type="compositionally biased region" description="Acidic residues" evidence="3">
    <location>
        <begin position="48"/>
        <end position="67"/>
    </location>
</feature>
<feature type="compositionally biased region" description="Polar residues" evidence="3">
    <location>
        <begin position="1"/>
        <end position="13"/>
    </location>
</feature>
<dbReference type="AlphaFoldDB" id="A0A9P6MWM3"/>
<dbReference type="PANTHER" id="PTHR22996:SF0">
    <property type="entry name" value="RE60872P-RELATED"/>
    <property type="match status" value="1"/>
</dbReference>
<comment type="caution">
    <text evidence="5">The sequence shown here is derived from an EMBL/GenBank/DDBJ whole genome shotgun (WGS) entry which is preliminary data.</text>
</comment>
<feature type="region of interest" description="Disordered" evidence="3">
    <location>
        <begin position="584"/>
        <end position="627"/>
    </location>
</feature>
<feature type="compositionally biased region" description="Basic and acidic residues" evidence="3">
    <location>
        <begin position="717"/>
        <end position="732"/>
    </location>
</feature>
<dbReference type="InterPro" id="IPR013083">
    <property type="entry name" value="Znf_RING/FYVE/PHD"/>
</dbReference>
<dbReference type="OrthoDB" id="1711136at2759"/>
<feature type="compositionally biased region" description="Acidic residues" evidence="3">
    <location>
        <begin position="431"/>
        <end position="443"/>
    </location>
</feature>
<dbReference type="Gene3D" id="3.30.40.10">
    <property type="entry name" value="Zinc/RING finger domain, C3HC4 (zinc finger)"/>
    <property type="match status" value="1"/>
</dbReference>
<protein>
    <recommendedName>
        <fullName evidence="4">RING-type domain-containing protein</fullName>
    </recommendedName>
</protein>
<comment type="similarity">
    <text evidence="1">Belongs to the RING-type zinc finger family. LOG2 subfamily.</text>
</comment>
<feature type="compositionally biased region" description="Basic and acidic residues" evidence="3">
    <location>
        <begin position="605"/>
        <end position="619"/>
    </location>
</feature>
<proteinExistence type="inferred from homology"/>
<feature type="compositionally biased region" description="Basic and acidic residues" evidence="3">
    <location>
        <begin position="31"/>
        <end position="47"/>
    </location>
</feature>
<feature type="compositionally biased region" description="Polar residues" evidence="3">
    <location>
        <begin position="584"/>
        <end position="604"/>
    </location>
</feature>
<feature type="compositionally biased region" description="Basic residues" evidence="3">
    <location>
        <begin position="448"/>
        <end position="462"/>
    </location>
</feature>
<feature type="region of interest" description="Disordered" evidence="3">
    <location>
        <begin position="1"/>
        <end position="85"/>
    </location>
</feature>
<feature type="compositionally biased region" description="Basic and acidic residues" evidence="3">
    <location>
        <begin position="691"/>
        <end position="709"/>
    </location>
</feature>
<dbReference type="CDD" id="cd16789">
    <property type="entry name" value="mRING-HC-C3HC5_MGRN1-like"/>
    <property type="match status" value="1"/>
</dbReference>
<evidence type="ECO:0000256" key="3">
    <source>
        <dbReference type="SAM" id="MobiDB-lite"/>
    </source>
</evidence>
<evidence type="ECO:0000256" key="2">
    <source>
        <dbReference type="PROSITE-ProRule" id="PRU00175"/>
    </source>
</evidence>
<dbReference type="GO" id="GO:0005737">
    <property type="term" value="C:cytoplasm"/>
    <property type="evidence" value="ECO:0007669"/>
    <property type="project" value="TreeGrafter"/>
</dbReference>
<evidence type="ECO:0000256" key="1">
    <source>
        <dbReference type="ARBA" id="ARBA00025721"/>
    </source>
</evidence>
<dbReference type="SMART" id="SM00184">
    <property type="entry name" value="RING"/>
    <property type="match status" value="1"/>
</dbReference>
<evidence type="ECO:0000259" key="4">
    <source>
        <dbReference type="PROSITE" id="PS50089"/>
    </source>
</evidence>
<sequence length="842" mass="94518">MGAVTSSLQQSAHSRQQDGGRSRRRQRRRERRAERDYGGDVEARGEEYYSDEYDEDYDSLDDDDESEYSTPSRDRNDDDDGILEGEEACDSHPLYFGPAFHPVIEQSPAQLQLQRQIEQQLEQQQYRQQQQQLQIQQQQQRQNQQLSPLSTSGGQQLSLNDFILPSAISGLSGISAGGGIQGGGPGSGFPILSPPPSMLTTESAQDQLYRNSNLYNLISGLNVNPLLTEVQRAGTLDLSALEQELDDVEGGWMDIDDEDEHSRDQSNGNDTNIDYGHEGIVREMQPTKHSPTALACNINLKKSTLRIVKNFTVSNDPSIPAPSHLRPNYRLDFSFDSLTPCDVKLFWVVKEVEENGELGFRLRRLHHLPQPTTYHFPAGMNQRFISPILPLYTMSLPELTMQGLPSTSMRMFQKKKQRLWQQPNSTGKDFDDSEREWVDDGDNDVISRRNRKSKSNGRKKNKADKNGIQDLPFGEGYYKKLAAQYPMMEEEEYKHIMEDQYFPLVILIESTKEYKATAPVRSLPTPVADSPGLYLVDNQAISTFACFNISSEGGFEIKVMKQKVWINSTNYLIQEIYGFTDSVSSSAPSNTKNGVTNDNTATPQDKSKTHQSKVKDKRLSRPLSRLSRAESIASRVEELTMDRLTRKRSKAVISETPGGVNQDDKAGKNKDETLSSPRASNAGTVLDLDIAEPRNSDKEEDQQPQKSQEDSCDQDETTSKAGKEPEDDQAKAEEEEANLVLLDAPECVICLSDVKDTIVLPCRHFCICSECGDILRRRAPQRCPICRQVFQALLHIASSATRIPDFVDVDSPTSPSATAFPTPTEILVNEPSGNDGRYSMRF</sequence>
<dbReference type="InterPro" id="IPR045195">
    <property type="entry name" value="LOG2-like_mRING_C3HC5"/>
</dbReference>
<dbReference type="PANTHER" id="PTHR22996">
    <property type="entry name" value="MAHOGUNIN"/>
    <property type="match status" value="1"/>
</dbReference>
<keyword evidence="2" id="KW-0862">Zinc</keyword>
<dbReference type="GO" id="GO:0016567">
    <property type="term" value="P:protein ubiquitination"/>
    <property type="evidence" value="ECO:0007669"/>
    <property type="project" value="TreeGrafter"/>
</dbReference>
<feature type="region of interest" description="Disordered" evidence="3">
    <location>
        <begin position="179"/>
        <end position="199"/>
    </location>
</feature>
<organism evidence="5 6">
    <name type="scientific">Entomortierella chlamydospora</name>
    <dbReference type="NCBI Taxonomy" id="101097"/>
    <lineage>
        <taxon>Eukaryota</taxon>
        <taxon>Fungi</taxon>
        <taxon>Fungi incertae sedis</taxon>
        <taxon>Mucoromycota</taxon>
        <taxon>Mortierellomycotina</taxon>
        <taxon>Mortierellomycetes</taxon>
        <taxon>Mortierellales</taxon>
        <taxon>Mortierellaceae</taxon>
        <taxon>Entomortierella</taxon>
    </lineage>
</organism>
<dbReference type="InterPro" id="IPR001841">
    <property type="entry name" value="Znf_RING"/>
</dbReference>
<evidence type="ECO:0000313" key="6">
    <source>
        <dbReference type="Proteomes" id="UP000703661"/>
    </source>
</evidence>
<dbReference type="EMBL" id="JAAAID010000638">
    <property type="protein sequence ID" value="KAG0015326.1"/>
    <property type="molecule type" value="Genomic_DNA"/>
</dbReference>
<feature type="region of interest" description="Disordered" evidence="3">
    <location>
        <begin position="252"/>
        <end position="275"/>
    </location>
</feature>
<accession>A0A9P6MWM3</accession>
<gene>
    <name evidence="5" type="ORF">BGZ80_009918</name>
</gene>
<feature type="compositionally biased region" description="Basic and acidic residues" evidence="3">
    <location>
        <begin position="662"/>
        <end position="673"/>
    </location>
</feature>
<feature type="compositionally biased region" description="Polar residues" evidence="3">
    <location>
        <begin position="674"/>
        <end position="683"/>
    </location>
</feature>
<evidence type="ECO:0000313" key="5">
    <source>
        <dbReference type="EMBL" id="KAG0015326.1"/>
    </source>
</evidence>
<dbReference type="Proteomes" id="UP000703661">
    <property type="component" value="Unassembled WGS sequence"/>
</dbReference>
<feature type="domain" description="RING-type" evidence="4">
    <location>
        <begin position="747"/>
        <end position="787"/>
    </location>
</feature>
<feature type="region of interest" description="Disordered" evidence="3">
    <location>
        <begin position="648"/>
        <end position="734"/>
    </location>
</feature>
<reference evidence="5" key="1">
    <citation type="journal article" date="2020" name="Fungal Divers.">
        <title>Resolving the Mortierellaceae phylogeny through synthesis of multi-gene phylogenetics and phylogenomics.</title>
        <authorList>
            <person name="Vandepol N."/>
            <person name="Liber J."/>
            <person name="Desiro A."/>
            <person name="Na H."/>
            <person name="Kennedy M."/>
            <person name="Barry K."/>
            <person name="Grigoriev I.V."/>
            <person name="Miller A.N."/>
            <person name="O'Donnell K."/>
            <person name="Stajich J.E."/>
            <person name="Bonito G."/>
        </authorList>
    </citation>
    <scope>NUCLEOTIDE SEQUENCE</scope>
    <source>
        <strain evidence="5">NRRL 2769</strain>
    </source>
</reference>
<feature type="region of interest" description="Disordered" evidence="3">
    <location>
        <begin position="415"/>
        <end position="468"/>
    </location>
</feature>
<name>A0A9P6MWM3_9FUNG</name>
<keyword evidence="2" id="KW-0863">Zinc-finger</keyword>
<dbReference type="GO" id="GO:0061630">
    <property type="term" value="F:ubiquitin protein ligase activity"/>
    <property type="evidence" value="ECO:0007669"/>
    <property type="project" value="UniProtKB-EC"/>
</dbReference>
<dbReference type="InterPro" id="IPR045194">
    <property type="entry name" value="MGRN1/RNF157-like"/>
</dbReference>
<dbReference type="PROSITE" id="PS50089">
    <property type="entry name" value="ZF_RING_2"/>
    <property type="match status" value="1"/>
</dbReference>
<keyword evidence="2" id="KW-0479">Metal-binding</keyword>
<dbReference type="SUPFAM" id="SSF57850">
    <property type="entry name" value="RING/U-box"/>
    <property type="match status" value="1"/>
</dbReference>
<keyword evidence="6" id="KW-1185">Reference proteome</keyword>
<dbReference type="GO" id="GO:0008270">
    <property type="term" value="F:zinc ion binding"/>
    <property type="evidence" value="ECO:0007669"/>
    <property type="project" value="UniProtKB-KW"/>
</dbReference>